<evidence type="ECO:0000313" key="1">
    <source>
        <dbReference type="EMBL" id="RXZ35032.1"/>
    </source>
</evidence>
<evidence type="ECO:0000313" key="2">
    <source>
        <dbReference type="Proteomes" id="UP000292347"/>
    </source>
</evidence>
<comment type="caution">
    <text evidence="1">The sequence shown here is derived from an EMBL/GenBank/DDBJ whole genome shotgun (WGS) entry which is preliminary data.</text>
</comment>
<reference evidence="1 2" key="1">
    <citation type="submission" date="2019-01" db="EMBL/GenBank/DDBJ databases">
        <title>Sphingomonas mucosissima sp. nov. and Sphingomonas desiccabilis sp. nov., from biological soil crusts in the Colorado Plateau, USA.</title>
        <authorList>
            <person name="Zhu D."/>
        </authorList>
    </citation>
    <scope>NUCLEOTIDE SEQUENCE [LARGE SCALE GENOMIC DNA]</scope>
    <source>
        <strain evidence="1 2">CP1D</strain>
    </source>
</reference>
<protein>
    <submittedName>
        <fullName evidence="1">Uncharacterized protein</fullName>
    </submittedName>
</protein>
<sequence>MQSEVDHQIARSTEVLERARDRYRGGAQRVKRRREAEVLRRLGRIAAADLAILIGALVVGWFVPLGIGGAMLVMALLIAATALFAIFPVVPAATPETFATAPLKALPQQTERWLETQRPALPAPARTLTDSIGVRLDTLSQQLGALDEREPAAAEVRKLVGEQLPELVRGYQRVPEPLRRVERNGRTPDDQLVEGLKLIDEEIADMSRQLAQGDLDSLATRNRYLQIKYRDDETLA</sequence>
<proteinExistence type="predicted"/>
<name>A0A4Q2J142_9SPHN</name>
<gene>
    <name evidence="1" type="ORF">EO081_05135</name>
</gene>
<dbReference type="Proteomes" id="UP000292347">
    <property type="component" value="Unassembled WGS sequence"/>
</dbReference>
<dbReference type="EMBL" id="SDPT01000001">
    <property type="protein sequence ID" value="RXZ35032.1"/>
    <property type="molecule type" value="Genomic_DNA"/>
</dbReference>
<dbReference type="RefSeq" id="WP_129340811.1">
    <property type="nucleotide sequence ID" value="NZ_JACIDD010000001.1"/>
</dbReference>
<organism evidence="1 2">
    <name type="scientific">Sphingomonas desiccabilis</name>
    <dbReference type="NCBI Taxonomy" id="429134"/>
    <lineage>
        <taxon>Bacteria</taxon>
        <taxon>Pseudomonadati</taxon>
        <taxon>Pseudomonadota</taxon>
        <taxon>Alphaproteobacteria</taxon>
        <taxon>Sphingomonadales</taxon>
        <taxon>Sphingomonadaceae</taxon>
        <taxon>Sphingomonas</taxon>
    </lineage>
</organism>
<dbReference type="AlphaFoldDB" id="A0A4Q2J142"/>
<keyword evidence="2" id="KW-1185">Reference proteome</keyword>
<dbReference type="OrthoDB" id="7594143at2"/>
<accession>A0A4Q2J142</accession>